<evidence type="ECO:0000313" key="3">
    <source>
        <dbReference type="Proteomes" id="UP001249291"/>
    </source>
</evidence>
<dbReference type="EMBL" id="JAVIZQ010000001">
    <property type="protein sequence ID" value="MDR6142826.1"/>
    <property type="molecule type" value="Genomic_DNA"/>
</dbReference>
<gene>
    <name evidence="2" type="ORF">QE375_002380</name>
</gene>
<name>A0ABU1HSH9_9MICO</name>
<keyword evidence="3" id="KW-1185">Reference proteome</keyword>
<dbReference type="RefSeq" id="WP_309691327.1">
    <property type="nucleotide sequence ID" value="NZ_JAVIZQ010000001.1"/>
</dbReference>
<organism evidence="2 3">
    <name type="scientific">Microbacterium foliorum</name>
    <dbReference type="NCBI Taxonomy" id="104336"/>
    <lineage>
        <taxon>Bacteria</taxon>
        <taxon>Bacillati</taxon>
        <taxon>Actinomycetota</taxon>
        <taxon>Actinomycetes</taxon>
        <taxon>Micrococcales</taxon>
        <taxon>Microbacteriaceae</taxon>
        <taxon>Microbacterium</taxon>
    </lineage>
</organism>
<dbReference type="InterPro" id="IPR008030">
    <property type="entry name" value="NmrA-like"/>
</dbReference>
<sequence>MTSDSPWTVLARTNIDDFGAAVAAAVADPETFHEAEIEFAGDTLANPEIAEVIGRIANRKVTATFRVLEELEQAHGAT</sequence>
<evidence type="ECO:0000313" key="2">
    <source>
        <dbReference type="EMBL" id="MDR6142826.1"/>
    </source>
</evidence>
<dbReference type="Pfam" id="PF05368">
    <property type="entry name" value="NmrA"/>
    <property type="match status" value="1"/>
</dbReference>
<comment type="caution">
    <text evidence="2">The sequence shown here is derived from an EMBL/GenBank/DDBJ whole genome shotgun (WGS) entry which is preliminary data.</text>
</comment>
<reference evidence="2 3" key="1">
    <citation type="submission" date="2023-08" db="EMBL/GenBank/DDBJ databases">
        <title>Functional and genomic diversity of the sorghum phyllosphere microbiome.</title>
        <authorList>
            <person name="Shade A."/>
        </authorList>
    </citation>
    <scope>NUCLEOTIDE SEQUENCE [LARGE SCALE GENOMIC DNA]</scope>
    <source>
        <strain evidence="2 3">SORGH_AS_0445</strain>
    </source>
</reference>
<dbReference type="Gene3D" id="3.90.25.10">
    <property type="entry name" value="UDP-galactose 4-epimerase, domain 1"/>
    <property type="match status" value="1"/>
</dbReference>
<dbReference type="Proteomes" id="UP001249291">
    <property type="component" value="Unassembled WGS sequence"/>
</dbReference>
<protein>
    <submittedName>
        <fullName evidence="2">Uncharacterized protein YbjT (DUF2867 family)</fullName>
    </submittedName>
</protein>
<evidence type="ECO:0000259" key="1">
    <source>
        <dbReference type="Pfam" id="PF05368"/>
    </source>
</evidence>
<dbReference type="InterPro" id="IPR036291">
    <property type="entry name" value="NAD(P)-bd_dom_sf"/>
</dbReference>
<proteinExistence type="predicted"/>
<dbReference type="SUPFAM" id="SSF51735">
    <property type="entry name" value="NAD(P)-binding Rossmann-fold domains"/>
    <property type="match status" value="1"/>
</dbReference>
<accession>A0ABU1HSH9</accession>
<dbReference type="Gene3D" id="3.40.50.720">
    <property type="entry name" value="NAD(P)-binding Rossmann-like Domain"/>
    <property type="match status" value="1"/>
</dbReference>
<feature type="domain" description="NmrA-like" evidence="1">
    <location>
        <begin position="11"/>
        <end position="67"/>
    </location>
</feature>